<dbReference type="PROSITE" id="PS51340">
    <property type="entry name" value="MOSC"/>
    <property type="match status" value="1"/>
</dbReference>
<dbReference type="Gene3D" id="2.40.33.20">
    <property type="entry name" value="PK beta-barrel domain-like"/>
    <property type="match status" value="1"/>
</dbReference>
<gene>
    <name evidence="2" type="ORF">AVJ23_15320</name>
</gene>
<evidence type="ECO:0000259" key="1">
    <source>
        <dbReference type="PROSITE" id="PS51340"/>
    </source>
</evidence>
<evidence type="ECO:0000313" key="3">
    <source>
        <dbReference type="Proteomes" id="UP000054396"/>
    </source>
</evidence>
<dbReference type="Pfam" id="PF03473">
    <property type="entry name" value="MOSC"/>
    <property type="match status" value="1"/>
</dbReference>
<protein>
    <submittedName>
        <fullName evidence="2">Sulfurase</fullName>
    </submittedName>
</protein>
<dbReference type="GO" id="GO:0030151">
    <property type="term" value="F:molybdenum ion binding"/>
    <property type="evidence" value="ECO:0007669"/>
    <property type="project" value="InterPro"/>
</dbReference>
<comment type="caution">
    <text evidence="2">The sequence shown here is derived from an EMBL/GenBank/DDBJ whole genome shotgun (WGS) entry which is preliminary data.</text>
</comment>
<dbReference type="AlphaFoldDB" id="A0A0W7WGW6"/>
<dbReference type="InterPro" id="IPR052716">
    <property type="entry name" value="MOSC_domain"/>
</dbReference>
<feature type="domain" description="MOSC" evidence="1">
    <location>
        <begin position="29"/>
        <end position="184"/>
    </location>
</feature>
<evidence type="ECO:0000313" key="2">
    <source>
        <dbReference type="EMBL" id="KUF09817.1"/>
    </source>
</evidence>
<dbReference type="EMBL" id="LPXO01000010">
    <property type="protein sequence ID" value="KUF09817.1"/>
    <property type="molecule type" value="Genomic_DNA"/>
</dbReference>
<proteinExistence type="predicted"/>
<dbReference type="GO" id="GO:0030170">
    <property type="term" value="F:pyridoxal phosphate binding"/>
    <property type="evidence" value="ECO:0007669"/>
    <property type="project" value="InterPro"/>
</dbReference>
<dbReference type="Proteomes" id="UP000054396">
    <property type="component" value="Unassembled WGS sequence"/>
</dbReference>
<dbReference type="InterPro" id="IPR005302">
    <property type="entry name" value="MoCF_Sase_C"/>
</dbReference>
<dbReference type="OrthoDB" id="9808413at2"/>
<reference evidence="2 3" key="1">
    <citation type="submission" date="2015-12" db="EMBL/GenBank/DDBJ databases">
        <authorList>
            <person name="Shamseldin A."/>
            <person name="Moawad H."/>
            <person name="Abd El-Rahim W.M."/>
            <person name="Sadowsky M.J."/>
        </authorList>
    </citation>
    <scope>NUCLEOTIDE SEQUENCE [LARGE SCALE GENOMIC DNA]</scope>
    <source>
        <strain evidence="2 3">SJ5A-1</strain>
    </source>
</reference>
<sequence length="193" mass="20832">MPALKPTDHIAHVTWLGVVTSMDRSELLAETREAIELRFDGIAGSVHGGLTRAACSRVTAQHPKGTEIRNERQLSILSAEEIAEIALRMGLEHIDPARLGASVVIEGIADFTHVPPSARLQAPSGATLVVDMHNRPCQFPARSIEAVAPGQGRGFKAAARGRRGVTAWVAREGRIALGDALRLHIPDQRAWRP</sequence>
<accession>A0A0W7WGW6</accession>
<name>A0A0W7WGW6_9RHOB</name>
<dbReference type="PANTHER" id="PTHR36930:SF1">
    <property type="entry name" value="MOSC DOMAIN-CONTAINING PROTEIN"/>
    <property type="match status" value="1"/>
</dbReference>
<dbReference type="RefSeq" id="WP_058863092.1">
    <property type="nucleotide sequence ID" value="NZ_LPXO01000010.1"/>
</dbReference>
<dbReference type="STRING" id="1685382.AVJ23_15320"/>
<dbReference type="PANTHER" id="PTHR36930">
    <property type="entry name" value="METAL-SULFUR CLUSTER BIOSYNTHESIS PROTEINS YUAD-RELATED"/>
    <property type="match status" value="1"/>
</dbReference>
<organism evidence="2 3">
    <name type="scientific">Pseudoponticoccus marisrubri</name>
    <dbReference type="NCBI Taxonomy" id="1685382"/>
    <lineage>
        <taxon>Bacteria</taxon>
        <taxon>Pseudomonadati</taxon>
        <taxon>Pseudomonadota</taxon>
        <taxon>Alphaproteobacteria</taxon>
        <taxon>Rhodobacterales</taxon>
        <taxon>Roseobacteraceae</taxon>
        <taxon>Pseudoponticoccus</taxon>
    </lineage>
</organism>
<dbReference type="SUPFAM" id="SSF50800">
    <property type="entry name" value="PK beta-barrel domain-like"/>
    <property type="match status" value="1"/>
</dbReference>
<dbReference type="InterPro" id="IPR011037">
    <property type="entry name" value="Pyrv_Knase-like_insert_dom_sf"/>
</dbReference>
<keyword evidence="3" id="KW-1185">Reference proteome</keyword>
<dbReference type="GO" id="GO:0003824">
    <property type="term" value="F:catalytic activity"/>
    <property type="evidence" value="ECO:0007669"/>
    <property type="project" value="InterPro"/>
</dbReference>